<accession>A0A5C5V0P3</accession>
<evidence type="ECO:0000313" key="8">
    <source>
        <dbReference type="Proteomes" id="UP000318878"/>
    </source>
</evidence>
<keyword evidence="4 5" id="KW-0472">Membrane</keyword>
<feature type="transmembrane region" description="Helical" evidence="5">
    <location>
        <begin position="121"/>
        <end position="140"/>
    </location>
</feature>
<dbReference type="EMBL" id="SJPF01000004">
    <property type="protein sequence ID" value="TWT31480.1"/>
    <property type="molecule type" value="Genomic_DNA"/>
</dbReference>
<organism evidence="7 8">
    <name type="scientific">Blastopirellula retiformator</name>
    <dbReference type="NCBI Taxonomy" id="2527970"/>
    <lineage>
        <taxon>Bacteria</taxon>
        <taxon>Pseudomonadati</taxon>
        <taxon>Planctomycetota</taxon>
        <taxon>Planctomycetia</taxon>
        <taxon>Pirellulales</taxon>
        <taxon>Pirellulaceae</taxon>
        <taxon>Blastopirellula</taxon>
    </lineage>
</organism>
<dbReference type="GO" id="GO:0006508">
    <property type="term" value="P:proteolysis"/>
    <property type="evidence" value="ECO:0007669"/>
    <property type="project" value="UniProtKB-KW"/>
</dbReference>
<evidence type="ECO:0000259" key="6">
    <source>
        <dbReference type="Pfam" id="PF01694"/>
    </source>
</evidence>
<proteinExistence type="predicted"/>
<feature type="transmembrane region" description="Helical" evidence="5">
    <location>
        <begin position="246"/>
        <end position="263"/>
    </location>
</feature>
<evidence type="ECO:0000256" key="5">
    <source>
        <dbReference type="SAM" id="Phobius"/>
    </source>
</evidence>
<name>A0A5C5V0P3_9BACT</name>
<evidence type="ECO:0000313" key="7">
    <source>
        <dbReference type="EMBL" id="TWT31480.1"/>
    </source>
</evidence>
<dbReference type="GO" id="GO:0004252">
    <property type="term" value="F:serine-type endopeptidase activity"/>
    <property type="evidence" value="ECO:0007669"/>
    <property type="project" value="InterPro"/>
</dbReference>
<evidence type="ECO:0000256" key="1">
    <source>
        <dbReference type="ARBA" id="ARBA00004141"/>
    </source>
</evidence>
<evidence type="ECO:0000256" key="3">
    <source>
        <dbReference type="ARBA" id="ARBA00022989"/>
    </source>
</evidence>
<evidence type="ECO:0000256" key="2">
    <source>
        <dbReference type="ARBA" id="ARBA00022692"/>
    </source>
</evidence>
<dbReference type="Pfam" id="PF01694">
    <property type="entry name" value="Rhomboid"/>
    <property type="match status" value="1"/>
</dbReference>
<keyword evidence="7" id="KW-0645">Protease</keyword>
<dbReference type="SUPFAM" id="SSF144091">
    <property type="entry name" value="Rhomboid-like"/>
    <property type="match status" value="1"/>
</dbReference>
<protein>
    <submittedName>
        <fullName evidence="7">Rhomboid protease GluP</fullName>
        <ecNumber evidence="7">3.4.21.105</ecNumber>
    </submittedName>
</protein>
<dbReference type="Gene3D" id="1.20.1540.10">
    <property type="entry name" value="Rhomboid-like"/>
    <property type="match status" value="1"/>
</dbReference>
<feature type="transmembrane region" description="Helical" evidence="5">
    <location>
        <begin position="174"/>
        <end position="194"/>
    </location>
</feature>
<dbReference type="PANTHER" id="PTHR43066">
    <property type="entry name" value="RHOMBOID-RELATED PROTEIN"/>
    <property type="match status" value="1"/>
</dbReference>
<sequence>MGGPAQQMFIPYSTDAPLYHAPIATTSLIVVNVLLLFLWPVHFPDSSYALPALYQQMEEAHDSGELSDEDWQEFQDFFGEAPDDAEAGSSPSDDFDWRTLHYGDGIKPWQWLTGNFMHADVWHLLGNMLILWPFGALIEGKIGWLRFLLLYAGIGVFQSMIEQFLFLFLDVPTFSLGASAIIFGLIAIALVWAPMNDVKCFMLFGMRAWFFDLPVSVYCAFSIVFEMLIMYFTYDAESGGLISSSFFHVFGALIGLAVGVVMVRQNWVDCDNYDFFTVYFANPDAPREEKVDEVRLKAARQRSANLGLEQIRNILNEGGDPAIAYRAHQKLGHSNADWYLPEEDLLAIIQSYLKQKRGQEALPAMIEYARRGAAHQAPVRLRIAHLMVDTESRPAQALQVLSRIDPGTLAGQDRKRYSAIRKKAQEMKAAGVMEPAAEEI</sequence>
<dbReference type="EC" id="3.4.21.105" evidence="7"/>
<reference evidence="7 8" key="1">
    <citation type="submission" date="2019-02" db="EMBL/GenBank/DDBJ databases">
        <title>Deep-cultivation of Planctomycetes and their phenomic and genomic characterization uncovers novel biology.</title>
        <authorList>
            <person name="Wiegand S."/>
            <person name="Jogler M."/>
            <person name="Boedeker C."/>
            <person name="Pinto D."/>
            <person name="Vollmers J."/>
            <person name="Rivas-Marin E."/>
            <person name="Kohn T."/>
            <person name="Peeters S.H."/>
            <person name="Heuer A."/>
            <person name="Rast P."/>
            <person name="Oberbeckmann S."/>
            <person name="Bunk B."/>
            <person name="Jeske O."/>
            <person name="Meyerdierks A."/>
            <person name="Storesund J.E."/>
            <person name="Kallscheuer N."/>
            <person name="Luecker S."/>
            <person name="Lage O.M."/>
            <person name="Pohl T."/>
            <person name="Merkel B.J."/>
            <person name="Hornburger P."/>
            <person name="Mueller R.-W."/>
            <person name="Bruemmer F."/>
            <person name="Labrenz M."/>
            <person name="Spormann A.M."/>
            <person name="Op Den Camp H."/>
            <person name="Overmann J."/>
            <person name="Amann R."/>
            <person name="Jetten M.S.M."/>
            <person name="Mascher T."/>
            <person name="Medema M.H."/>
            <person name="Devos D.P."/>
            <person name="Kaster A.-K."/>
            <person name="Ovreas L."/>
            <person name="Rohde M."/>
            <person name="Galperin M.Y."/>
            <person name="Jogler C."/>
        </authorList>
    </citation>
    <scope>NUCLEOTIDE SEQUENCE [LARGE SCALE GENOMIC DNA]</scope>
    <source>
        <strain evidence="7 8">Enr8</strain>
    </source>
</reference>
<dbReference type="InterPro" id="IPR035952">
    <property type="entry name" value="Rhomboid-like_sf"/>
</dbReference>
<dbReference type="InterPro" id="IPR022764">
    <property type="entry name" value="Peptidase_S54_rhomboid_dom"/>
</dbReference>
<comment type="subcellular location">
    <subcellularLocation>
        <location evidence="1">Membrane</location>
        <topology evidence="1">Multi-pass membrane protein</topology>
    </subcellularLocation>
</comment>
<gene>
    <name evidence="7" type="primary">gluP</name>
    <name evidence="7" type="ORF">Enr8_34010</name>
</gene>
<feature type="transmembrane region" description="Helical" evidence="5">
    <location>
        <begin position="147"/>
        <end position="168"/>
    </location>
</feature>
<feature type="domain" description="Peptidase S54 rhomboid" evidence="6">
    <location>
        <begin position="108"/>
        <end position="264"/>
    </location>
</feature>
<feature type="transmembrane region" description="Helical" evidence="5">
    <location>
        <begin position="21"/>
        <end position="41"/>
    </location>
</feature>
<dbReference type="PANTHER" id="PTHR43066:SF5">
    <property type="entry name" value="RHOMBOID-LIKE PROTEIN 11, CHLOROPLASTIC-RELATED"/>
    <property type="match status" value="1"/>
</dbReference>
<keyword evidence="3 5" id="KW-1133">Transmembrane helix</keyword>
<dbReference type="GO" id="GO:0016020">
    <property type="term" value="C:membrane"/>
    <property type="evidence" value="ECO:0007669"/>
    <property type="project" value="UniProtKB-SubCell"/>
</dbReference>
<keyword evidence="8" id="KW-1185">Reference proteome</keyword>
<feature type="transmembrane region" description="Helical" evidence="5">
    <location>
        <begin position="215"/>
        <end position="234"/>
    </location>
</feature>
<comment type="caution">
    <text evidence="7">The sequence shown here is derived from an EMBL/GenBank/DDBJ whole genome shotgun (WGS) entry which is preliminary data.</text>
</comment>
<dbReference type="Proteomes" id="UP000318878">
    <property type="component" value="Unassembled WGS sequence"/>
</dbReference>
<dbReference type="AlphaFoldDB" id="A0A5C5V0P3"/>
<keyword evidence="7" id="KW-0378">Hydrolase</keyword>
<evidence type="ECO:0000256" key="4">
    <source>
        <dbReference type="ARBA" id="ARBA00023136"/>
    </source>
</evidence>
<keyword evidence="2 5" id="KW-0812">Transmembrane</keyword>